<dbReference type="KEGG" id="sjp:SJA_C1-12070"/>
<sequence>MRQTSFPVHILPSMVWPIVRRPGLSHALSPQGGGRTMGLDLVR</sequence>
<dbReference type="HOGENOM" id="CLU_3239756_0_0_5"/>
<reference evidence="1 2" key="1">
    <citation type="journal article" date="2010" name="J. Bacteriol.">
        <title>Complete genome sequence of the representative gamma-hexachlorocyclohexane-degrading bacterium Sphingobium japonicum UT26.</title>
        <authorList>
            <person name="Nagata Y."/>
            <person name="Ohtsubo Y."/>
            <person name="Endo R."/>
            <person name="Ichikawa N."/>
            <person name="Ankai A."/>
            <person name="Oguchi A."/>
            <person name="Fukui S."/>
            <person name="Fujita N."/>
            <person name="Tsuda M."/>
        </authorList>
    </citation>
    <scope>NUCLEOTIDE SEQUENCE [LARGE SCALE GENOMIC DNA]</scope>
    <source>
        <strain evidence="2">DSM 16413 / CCM 7287 / MTCC 6362 / UT26 / NBRC 101211 / UT26S</strain>
    </source>
</reference>
<organism evidence="1 2">
    <name type="scientific">Sphingobium indicum (strain DSM 16413 / CCM 7287 / MTCC 6362 / UT26 / NBRC 101211 / UT26S)</name>
    <name type="common">Sphingobium japonicum</name>
    <dbReference type="NCBI Taxonomy" id="452662"/>
    <lineage>
        <taxon>Bacteria</taxon>
        <taxon>Pseudomonadati</taxon>
        <taxon>Pseudomonadota</taxon>
        <taxon>Alphaproteobacteria</taxon>
        <taxon>Sphingomonadales</taxon>
        <taxon>Sphingomonadaceae</taxon>
        <taxon>Sphingobium</taxon>
    </lineage>
</organism>
<name>D4Z0A9_SPHIU</name>
<dbReference type="AlphaFoldDB" id="D4Z0A9"/>
<evidence type="ECO:0000313" key="2">
    <source>
        <dbReference type="Proteomes" id="UP000007753"/>
    </source>
</evidence>
<gene>
    <name evidence="1" type="ordered locus">SJA_C1-12070</name>
</gene>
<keyword evidence="2" id="KW-1185">Reference proteome</keyword>
<dbReference type="Proteomes" id="UP000007753">
    <property type="component" value="Chromosome 1"/>
</dbReference>
<proteinExistence type="predicted"/>
<evidence type="ECO:0000313" key="1">
    <source>
        <dbReference type="EMBL" id="BAI96041.1"/>
    </source>
</evidence>
<protein>
    <submittedName>
        <fullName evidence="1">Uncharacterized protein</fullName>
    </submittedName>
</protein>
<accession>D4Z0A9</accession>
<dbReference type="EMBL" id="AP010803">
    <property type="protein sequence ID" value="BAI96041.1"/>
    <property type="molecule type" value="Genomic_DNA"/>
</dbReference>
<dbReference type="STRING" id="452662.SJA_C1-12070"/>